<evidence type="ECO:0000313" key="4">
    <source>
        <dbReference type="EMBL" id="WKN39111.1"/>
    </source>
</evidence>
<evidence type="ECO:0000256" key="1">
    <source>
        <dbReference type="SAM" id="MobiDB-lite"/>
    </source>
</evidence>
<protein>
    <submittedName>
        <fullName evidence="4">DUF4129 domain-containing protein</fullName>
    </submittedName>
</protein>
<gene>
    <name evidence="4" type="ORF">K4G66_10415</name>
</gene>
<evidence type="ECO:0000256" key="2">
    <source>
        <dbReference type="SAM" id="Phobius"/>
    </source>
</evidence>
<reference evidence="4" key="2">
    <citation type="journal article" date="2024" name="Antonie Van Leeuwenhoek">
        <title>Roseihalotalea indica gen. nov., sp. nov., a halophilic Bacteroidetes from mesopelagic Southwest Indian Ocean with higher carbohydrate metabolic potential.</title>
        <authorList>
            <person name="Chen B."/>
            <person name="Zhang M."/>
            <person name="Lin D."/>
            <person name="Ye J."/>
            <person name="Tang K."/>
        </authorList>
    </citation>
    <scope>NUCLEOTIDE SEQUENCE</scope>
    <source>
        <strain evidence="4">TK19036</strain>
    </source>
</reference>
<keyword evidence="2" id="KW-0472">Membrane</keyword>
<sequence>MLSLGEVASGQSVEADTETAPMAPEQLRSFSQEKIDTYLNDSDFDYPDRQKPSINLWSRFWRWFWSLFPEISIDTNFGPIVRIGFYILCGIVIIYTVLRLLGIDASQVLGRKTASQVQYAGDIEDIHGIDFEQEISKATGQQDYRQAIRWCYLWALKKLSDQQHIDWHPGKTNHDYLAELESPTLRQRLSYLVYLYEYTWYGDFPADEGLYQDARQRIDRLNEPQHA</sequence>
<keyword evidence="2" id="KW-0812">Transmembrane</keyword>
<reference evidence="4" key="1">
    <citation type="journal article" date="2023" name="Comput. Struct. Biotechnol. J.">
        <title>Discovery of a novel marine Bacteroidetes with a rich repertoire of carbohydrate-active enzymes.</title>
        <authorList>
            <person name="Chen B."/>
            <person name="Liu G."/>
            <person name="Chen Q."/>
            <person name="Wang H."/>
            <person name="Liu L."/>
            <person name="Tang K."/>
        </authorList>
    </citation>
    <scope>NUCLEOTIDE SEQUENCE</scope>
    <source>
        <strain evidence="4">TK19036</strain>
    </source>
</reference>
<dbReference type="InterPro" id="IPR025403">
    <property type="entry name" value="TgpA-like_C"/>
</dbReference>
<feature type="domain" description="Protein-glutamine gamma-glutamyltransferase-like C-terminal" evidence="3">
    <location>
        <begin position="151"/>
        <end position="218"/>
    </location>
</feature>
<name>A0AA49GSB6_9BACT</name>
<dbReference type="EMBL" id="CP120682">
    <property type="protein sequence ID" value="WKN39111.1"/>
    <property type="molecule type" value="Genomic_DNA"/>
</dbReference>
<dbReference type="AlphaFoldDB" id="A0AA49GSB6"/>
<evidence type="ECO:0000259" key="3">
    <source>
        <dbReference type="Pfam" id="PF13559"/>
    </source>
</evidence>
<feature type="transmembrane region" description="Helical" evidence="2">
    <location>
        <begin position="83"/>
        <end position="102"/>
    </location>
</feature>
<proteinExistence type="predicted"/>
<feature type="region of interest" description="Disordered" evidence="1">
    <location>
        <begin position="1"/>
        <end position="21"/>
    </location>
</feature>
<organism evidence="4">
    <name type="scientific">Roseihalotalea indica</name>
    <dbReference type="NCBI Taxonomy" id="2867963"/>
    <lineage>
        <taxon>Bacteria</taxon>
        <taxon>Pseudomonadati</taxon>
        <taxon>Bacteroidota</taxon>
        <taxon>Cytophagia</taxon>
        <taxon>Cytophagales</taxon>
        <taxon>Catalimonadaceae</taxon>
        <taxon>Roseihalotalea</taxon>
    </lineage>
</organism>
<dbReference type="Pfam" id="PF13559">
    <property type="entry name" value="DUF4129"/>
    <property type="match status" value="1"/>
</dbReference>
<keyword evidence="2" id="KW-1133">Transmembrane helix</keyword>
<accession>A0AA49GSB6</accession>